<feature type="region of interest" description="Disordered" evidence="3">
    <location>
        <begin position="811"/>
        <end position="836"/>
    </location>
</feature>
<gene>
    <name evidence="6" type="ORF">Ctob_006740</name>
</gene>
<dbReference type="PROSITE" id="PS50020">
    <property type="entry name" value="WW_DOMAIN_2"/>
    <property type="match status" value="1"/>
</dbReference>
<accession>A0A0M0JAY0</accession>
<dbReference type="PROSITE" id="PS50222">
    <property type="entry name" value="EF_HAND_2"/>
    <property type="match status" value="6"/>
</dbReference>
<dbReference type="PROSITE" id="PS00018">
    <property type="entry name" value="EF_HAND_1"/>
    <property type="match status" value="6"/>
</dbReference>
<feature type="domain" description="EF-hand" evidence="5">
    <location>
        <begin position="178"/>
        <end position="213"/>
    </location>
</feature>
<dbReference type="InterPro" id="IPR036020">
    <property type="entry name" value="WW_dom_sf"/>
</dbReference>
<evidence type="ECO:0000256" key="1">
    <source>
        <dbReference type="ARBA" id="ARBA00022737"/>
    </source>
</evidence>
<feature type="domain" description="EF-hand" evidence="5">
    <location>
        <begin position="48"/>
        <end position="83"/>
    </location>
</feature>
<feature type="domain" description="EF-hand" evidence="5">
    <location>
        <begin position="285"/>
        <end position="320"/>
    </location>
</feature>
<dbReference type="EMBL" id="JWZX01003172">
    <property type="protein sequence ID" value="KOO23640.1"/>
    <property type="molecule type" value="Genomic_DNA"/>
</dbReference>
<dbReference type="CDD" id="cd00051">
    <property type="entry name" value="EFh"/>
    <property type="match status" value="3"/>
</dbReference>
<dbReference type="InterPro" id="IPR011992">
    <property type="entry name" value="EF-hand-dom_pair"/>
</dbReference>
<keyword evidence="1" id="KW-0677">Repeat</keyword>
<dbReference type="AlphaFoldDB" id="A0A0M0JAY0"/>
<feature type="domain" description="EF-hand" evidence="5">
    <location>
        <begin position="3"/>
        <end position="38"/>
    </location>
</feature>
<feature type="domain" description="WW" evidence="4">
    <location>
        <begin position="475"/>
        <end position="513"/>
    </location>
</feature>
<evidence type="ECO:0000256" key="2">
    <source>
        <dbReference type="ARBA" id="ARBA00022837"/>
    </source>
</evidence>
<evidence type="ECO:0000259" key="4">
    <source>
        <dbReference type="PROSITE" id="PS50020"/>
    </source>
</evidence>
<dbReference type="Pfam" id="PF13499">
    <property type="entry name" value="EF-hand_7"/>
    <property type="match status" value="2"/>
</dbReference>
<protein>
    <recommendedName>
        <fullName evidence="8">Calmodulin</fullName>
    </recommendedName>
</protein>
<feature type="region of interest" description="Disordered" evidence="3">
    <location>
        <begin position="760"/>
        <end position="781"/>
    </location>
</feature>
<dbReference type="InterPro" id="IPR018247">
    <property type="entry name" value="EF_Hand_1_Ca_BS"/>
</dbReference>
<feature type="domain" description="EF-hand" evidence="5">
    <location>
        <begin position="322"/>
        <end position="357"/>
    </location>
</feature>
<evidence type="ECO:0008006" key="8">
    <source>
        <dbReference type="Google" id="ProtNLM"/>
    </source>
</evidence>
<proteinExistence type="predicted"/>
<feature type="compositionally biased region" description="Low complexity" evidence="3">
    <location>
        <begin position="772"/>
        <end position="781"/>
    </location>
</feature>
<dbReference type="InterPro" id="IPR001202">
    <property type="entry name" value="WW_dom"/>
</dbReference>
<dbReference type="Pfam" id="PF13202">
    <property type="entry name" value="EF-hand_5"/>
    <property type="match status" value="2"/>
</dbReference>
<dbReference type="SMART" id="SM00054">
    <property type="entry name" value="EFh"/>
    <property type="match status" value="6"/>
</dbReference>
<dbReference type="SUPFAM" id="SSF47473">
    <property type="entry name" value="EF-hand"/>
    <property type="match status" value="2"/>
</dbReference>
<sequence length="905" mass="98472">MHGRLDRIIDVFRSIDSNADGCVSRREFVSVIPIVFGEAWAAHVGLPLDEATMLALFNSFDTDGSGKIEYRELYEALRRVDGPEIAKLRPGAAGAIELHSRNRIALRSSARRDPASRVGNANGALKKECNVAELTAALARGSARAVALLRLLDRNGDGKLSRSEFRAVLPLLGYDSRKCGKVADAVFDSLDLDSSGFLDAEELEIALGPRLRSNLPLPHRTYAYPWEEKRRNWNEERVRRQAEKKERGILWQAPPTPEEKEKKVLKAADTKTMMMVSDIKKALRENSSNILALFRAMDRDHSGCITREELMVTLPLIGLNGDNKEAFDAVFDEIDVDKNGKIEYEELLMALKRRDAVVALQSTYRGAKARRLMPHLRSGPSGNASAKKAVAAAKKAVAAVGKVPPKMRTAVGDLGCMLPTGTRALFAGVPPEAEPGERERYQRLSRLLPDGHFHAERAPQRLLPAGVASQMLASHTLPIGWEQRVEPPAKGGSRRIFYIDHFTRTTQLADPRTSADAVIEAVDEAGEDPLNEFLLLSSGVLSEQHVGPADYRAALNRALRHSLHGQLEGYAPGGLRERRLQLQQHIQLACLERLFGRGVAPAPLVALAYATFVQHHAPPTPAAPDRHVLDSLLRHSSSVPTDPMGLYTSGFFGPKRRHIWRLHNRLDLLPPGALRGIALANGGPLSTSLHPLTQAPEPLSSSLEIALHALLTDVSSREARERASQGLHSEVWWMAAQSVIALAEATGALSPLFTGARALLRPNIPQPPPPTAAGAPEGACSAPAAAPGMGHRFARLCHAYAIDMQSRSVQIPASSRPEMANPPTRTSSEGSGAFAASSARRELSRSKLGGDAYLCSRTQAALCALRLLYVHLLGLRRASLDIGALTELGLQTKSAEPPLFFRVCC</sequence>
<dbReference type="GO" id="GO:0005509">
    <property type="term" value="F:calcium ion binding"/>
    <property type="evidence" value="ECO:0007669"/>
    <property type="project" value="InterPro"/>
</dbReference>
<feature type="compositionally biased region" description="Low complexity" evidence="3">
    <location>
        <begin position="827"/>
        <end position="836"/>
    </location>
</feature>
<comment type="caution">
    <text evidence="6">The sequence shown here is derived from an EMBL/GenBank/DDBJ whole genome shotgun (WGS) entry which is preliminary data.</text>
</comment>
<keyword evidence="2" id="KW-0106">Calcium</keyword>
<name>A0A0M0JAY0_9EUKA</name>
<evidence type="ECO:0000313" key="7">
    <source>
        <dbReference type="Proteomes" id="UP000037460"/>
    </source>
</evidence>
<dbReference type="PANTHER" id="PTHR23050">
    <property type="entry name" value="CALCIUM BINDING PROTEIN"/>
    <property type="match status" value="1"/>
</dbReference>
<dbReference type="Gene3D" id="2.20.70.10">
    <property type="match status" value="1"/>
</dbReference>
<dbReference type="Gene3D" id="1.10.238.10">
    <property type="entry name" value="EF-hand"/>
    <property type="match status" value="3"/>
</dbReference>
<keyword evidence="7" id="KW-1185">Reference proteome</keyword>
<dbReference type="PROSITE" id="PS50096">
    <property type="entry name" value="IQ"/>
    <property type="match status" value="1"/>
</dbReference>
<organism evidence="6 7">
    <name type="scientific">Chrysochromulina tobinii</name>
    <dbReference type="NCBI Taxonomy" id="1460289"/>
    <lineage>
        <taxon>Eukaryota</taxon>
        <taxon>Haptista</taxon>
        <taxon>Haptophyta</taxon>
        <taxon>Prymnesiophyceae</taxon>
        <taxon>Prymnesiales</taxon>
        <taxon>Chrysochromulinaceae</taxon>
        <taxon>Chrysochromulina</taxon>
    </lineage>
</organism>
<dbReference type="CDD" id="cd00201">
    <property type="entry name" value="WW"/>
    <property type="match status" value="1"/>
</dbReference>
<dbReference type="InterPro" id="IPR050145">
    <property type="entry name" value="Centrin_CML-like"/>
</dbReference>
<feature type="domain" description="EF-hand" evidence="5">
    <location>
        <begin position="140"/>
        <end position="175"/>
    </location>
</feature>
<evidence type="ECO:0000259" key="5">
    <source>
        <dbReference type="PROSITE" id="PS50222"/>
    </source>
</evidence>
<reference evidence="7" key="1">
    <citation type="journal article" date="2015" name="PLoS Genet.">
        <title>Genome Sequence and Transcriptome Analyses of Chrysochromulina tobin: Metabolic Tools for Enhanced Algal Fitness in the Prominent Order Prymnesiales (Haptophyceae).</title>
        <authorList>
            <person name="Hovde B.T."/>
            <person name="Deodato C.R."/>
            <person name="Hunsperger H.M."/>
            <person name="Ryken S.A."/>
            <person name="Yost W."/>
            <person name="Jha R.K."/>
            <person name="Patterson J."/>
            <person name="Monnat R.J. Jr."/>
            <person name="Barlow S.B."/>
            <person name="Starkenburg S.R."/>
            <person name="Cattolico R.A."/>
        </authorList>
    </citation>
    <scope>NUCLEOTIDE SEQUENCE</scope>
    <source>
        <strain evidence="7">CCMP291</strain>
    </source>
</reference>
<dbReference type="SUPFAM" id="SSF51045">
    <property type="entry name" value="WW domain"/>
    <property type="match status" value="1"/>
</dbReference>
<dbReference type="OrthoDB" id="435273at2759"/>
<dbReference type="InterPro" id="IPR002048">
    <property type="entry name" value="EF_hand_dom"/>
</dbReference>
<evidence type="ECO:0000313" key="6">
    <source>
        <dbReference type="EMBL" id="KOO23640.1"/>
    </source>
</evidence>
<evidence type="ECO:0000256" key="3">
    <source>
        <dbReference type="SAM" id="MobiDB-lite"/>
    </source>
</evidence>
<dbReference type="Proteomes" id="UP000037460">
    <property type="component" value="Unassembled WGS sequence"/>
</dbReference>